<evidence type="ECO:0000313" key="1">
    <source>
        <dbReference type="EMBL" id="VUZ49545.1"/>
    </source>
</evidence>
<dbReference type="Proteomes" id="UP000321570">
    <property type="component" value="Unassembled WGS sequence"/>
</dbReference>
<name>A0A564YQQ7_HYMDI</name>
<reference evidence="1 2" key="1">
    <citation type="submission" date="2019-07" db="EMBL/GenBank/DDBJ databases">
        <authorList>
            <person name="Jastrzebski P J."/>
            <person name="Paukszto L."/>
            <person name="Jastrzebski P J."/>
        </authorList>
    </citation>
    <scope>NUCLEOTIDE SEQUENCE [LARGE SCALE GENOMIC DNA]</scope>
    <source>
        <strain evidence="1 2">WMS-il1</strain>
    </source>
</reference>
<protein>
    <submittedName>
        <fullName evidence="1">Uncharacterized protein</fullName>
    </submittedName>
</protein>
<organism evidence="1 2">
    <name type="scientific">Hymenolepis diminuta</name>
    <name type="common">Rat tapeworm</name>
    <dbReference type="NCBI Taxonomy" id="6216"/>
    <lineage>
        <taxon>Eukaryota</taxon>
        <taxon>Metazoa</taxon>
        <taxon>Spiralia</taxon>
        <taxon>Lophotrochozoa</taxon>
        <taxon>Platyhelminthes</taxon>
        <taxon>Cestoda</taxon>
        <taxon>Eucestoda</taxon>
        <taxon>Cyclophyllidea</taxon>
        <taxon>Hymenolepididae</taxon>
        <taxon>Hymenolepis</taxon>
    </lineage>
</organism>
<dbReference type="EMBL" id="CABIJS010000333">
    <property type="protein sequence ID" value="VUZ49545.1"/>
    <property type="molecule type" value="Genomic_DNA"/>
</dbReference>
<dbReference type="AlphaFoldDB" id="A0A564YQQ7"/>
<evidence type="ECO:0000313" key="2">
    <source>
        <dbReference type="Proteomes" id="UP000321570"/>
    </source>
</evidence>
<keyword evidence="2" id="KW-1185">Reference proteome</keyword>
<proteinExistence type="predicted"/>
<accession>A0A564YQQ7</accession>
<gene>
    <name evidence="1" type="ORF">WMSIL1_LOCUS8526</name>
</gene>
<sequence length="247" mass="27914">MQSWSHGVYPTVNAVWRNGAFRLSLRVSPAMATPVRDSDFLRIVECKDKRKRRQWRWQRHDDDDEYKDGDYADDMRWEYREKSEEEQWEVLTGRRLVNRVRGHRFVTASGQLLAVAHGKVRRVMPLGNARTIVEGVQRIGGTTVGDGFANGVRDWCGCVCDSVYGREGTLVIVWEKLGVAERRLVNLIASAASGFVDNGHSSTAPLSIIIKSRVGNAIDVEVAVDVESCWMMEEEEECEGGVRGSKR</sequence>